<dbReference type="AlphaFoldDB" id="A0A6N8FMH9"/>
<evidence type="ECO:0000313" key="12">
    <source>
        <dbReference type="EMBL" id="MUK90381.1"/>
    </source>
</evidence>
<comment type="subcellular location">
    <subcellularLocation>
        <location evidence="1">Membrane</location>
        <topology evidence="1">Multi-pass membrane protein</topology>
    </subcellularLocation>
</comment>
<gene>
    <name evidence="12" type="primary">rodA</name>
    <name evidence="12" type="ORF">GMD78_18645</name>
</gene>
<feature type="transmembrane region" description="Helical" evidence="11">
    <location>
        <begin position="133"/>
        <end position="158"/>
    </location>
</feature>
<dbReference type="Pfam" id="PF01098">
    <property type="entry name" value="FTSW_RODA_SPOVE"/>
    <property type="match status" value="1"/>
</dbReference>
<reference evidence="12 13" key="1">
    <citation type="submission" date="2019-11" db="EMBL/GenBank/DDBJ databases">
        <authorList>
            <person name="Li X."/>
        </authorList>
    </citation>
    <scope>NUCLEOTIDE SEQUENCE [LARGE SCALE GENOMIC DNA]</scope>
    <source>
        <strain evidence="12 13">L9</strain>
    </source>
</reference>
<proteinExistence type="predicted"/>
<dbReference type="RefSeq" id="WP_155671128.1">
    <property type="nucleotide sequence ID" value="NZ_WOCA01000021.1"/>
</dbReference>
<evidence type="ECO:0000256" key="5">
    <source>
        <dbReference type="ARBA" id="ARBA00022692"/>
    </source>
</evidence>
<evidence type="ECO:0000256" key="2">
    <source>
        <dbReference type="ARBA" id="ARBA00022475"/>
    </source>
</evidence>
<dbReference type="PANTHER" id="PTHR30474:SF1">
    <property type="entry name" value="PEPTIDOGLYCAN GLYCOSYLTRANSFERASE MRDB"/>
    <property type="match status" value="1"/>
</dbReference>
<feature type="transmembrane region" description="Helical" evidence="11">
    <location>
        <begin position="275"/>
        <end position="301"/>
    </location>
</feature>
<feature type="transmembrane region" description="Helical" evidence="11">
    <location>
        <begin position="72"/>
        <end position="90"/>
    </location>
</feature>
<dbReference type="GO" id="GO:0032153">
    <property type="term" value="C:cell division site"/>
    <property type="evidence" value="ECO:0007669"/>
    <property type="project" value="TreeGrafter"/>
</dbReference>
<keyword evidence="8 11" id="KW-1133">Transmembrane helix</keyword>
<dbReference type="InterPro" id="IPR018365">
    <property type="entry name" value="Cell_cycle_FtsW-rel_CS"/>
</dbReference>
<dbReference type="EMBL" id="WOCA01000021">
    <property type="protein sequence ID" value="MUK90381.1"/>
    <property type="molecule type" value="Genomic_DNA"/>
</dbReference>
<evidence type="ECO:0000256" key="7">
    <source>
        <dbReference type="ARBA" id="ARBA00022984"/>
    </source>
</evidence>
<evidence type="ECO:0000256" key="6">
    <source>
        <dbReference type="ARBA" id="ARBA00022960"/>
    </source>
</evidence>
<keyword evidence="5 11" id="KW-0812">Transmembrane</keyword>
<keyword evidence="10" id="KW-0961">Cell wall biogenesis/degradation</keyword>
<feature type="transmembrane region" description="Helical" evidence="11">
    <location>
        <begin position="188"/>
        <end position="208"/>
    </location>
</feature>
<dbReference type="InterPro" id="IPR001182">
    <property type="entry name" value="FtsW/RodA"/>
</dbReference>
<dbReference type="PANTHER" id="PTHR30474">
    <property type="entry name" value="CELL CYCLE PROTEIN"/>
    <property type="match status" value="1"/>
</dbReference>
<evidence type="ECO:0000256" key="11">
    <source>
        <dbReference type="SAM" id="Phobius"/>
    </source>
</evidence>
<dbReference type="NCBIfam" id="TIGR02210">
    <property type="entry name" value="rodA_shape"/>
    <property type="match status" value="1"/>
</dbReference>
<dbReference type="GO" id="GO:0008360">
    <property type="term" value="P:regulation of cell shape"/>
    <property type="evidence" value="ECO:0007669"/>
    <property type="project" value="UniProtKB-KW"/>
</dbReference>
<feature type="transmembrane region" description="Helical" evidence="11">
    <location>
        <begin position="351"/>
        <end position="371"/>
    </location>
</feature>
<protein>
    <submittedName>
        <fullName evidence="12">Rod shape-determining protein RodA</fullName>
    </submittedName>
</protein>
<dbReference type="Proteomes" id="UP000469125">
    <property type="component" value="Unassembled WGS sequence"/>
</dbReference>
<keyword evidence="3" id="KW-0328">Glycosyltransferase</keyword>
<accession>A0A6N8FMH9</accession>
<feature type="transmembrane region" description="Helical" evidence="11">
    <location>
        <begin position="47"/>
        <end position="65"/>
    </location>
</feature>
<keyword evidence="13" id="KW-1185">Reference proteome</keyword>
<keyword evidence="7" id="KW-0573">Peptidoglycan synthesis</keyword>
<comment type="caution">
    <text evidence="12">The sequence shown here is derived from an EMBL/GenBank/DDBJ whole genome shotgun (WGS) entry which is preliminary data.</text>
</comment>
<dbReference type="GO" id="GO:0016757">
    <property type="term" value="F:glycosyltransferase activity"/>
    <property type="evidence" value="ECO:0007669"/>
    <property type="project" value="UniProtKB-KW"/>
</dbReference>
<evidence type="ECO:0000256" key="8">
    <source>
        <dbReference type="ARBA" id="ARBA00022989"/>
    </source>
</evidence>
<feature type="transmembrane region" description="Helical" evidence="11">
    <location>
        <begin position="164"/>
        <end position="181"/>
    </location>
</feature>
<evidence type="ECO:0000256" key="3">
    <source>
        <dbReference type="ARBA" id="ARBA00022676"/>
    </source>
</evidence>
<keyword evidence="9 11" id="KW-0472">Membrane</keyword>
<keyword evidence="2" id="KW-1003">Cell membrane</keyword>
<feature type="transmembrane region" description="Helical" evidence="11">
    <location>
        <begin position="110"/>
        <end position="126"/>
    </location>
</feature>
<dbReference type="InterPro" id="IPR011923">
    <property type="entry name" value="RodA/MrdB"/>
</dbReference>
<dbReference type="GO" id="GO:0071555">
    <property type="term" value="P:cell wall organization"/>
    <property type="evidence" value="ECO:0007669"/>
    <property type="project" value="UniProtKB-KW"/>
</dbReference>
<evidence type="ECO:0000256" key="1">
    <source>
        <dbReference type="ARBA" id="ARBA00004141"/>
    </source>
</evidence>
<evidence type="ECO:0000313" key="13">
    <source>
        <dbReference type="Proteomes" id="UP000469125"/>
    </source>
</evidence>
<keyword evidence="6" id="KW-0133">Cell shape</keyword>
<dbReference type="GO" id="GO:0009252">
    <property type="term" value="P:peptidoglycan biosynthetic process"/>
    <property type="evidence" value="ECO:0007669"/>
    <property type="project" value="UniProtKB-KW"/>
</dbReference>
<feature type="transmembrane region" description="Helical" evidence="11">
    <location>
        <begin position="313"/>
        <end position="331"/>
    </location>
</feature>
<sequence length="384" mass="42425">MQHREQQIDYILLTILGCLFIFSLIAVYSGSGQYTLDDSFFFVKRQVIWYIIGIIIMFGIAYFDFELLDRVAIYLYTVGVGLLLVVHFFGTTKNGSQRWIDLGIFDLQPSEFIKIFLILQLGVLLSKIGENRIAFLASIPVTLKIALYSTIPFLLILIQPDLGSALMIAAIAASMILVSSISFKMIGLLLASGVGMILSLILLFQYNFELFSKIFKPHQMGRIYGWLSPNEYASDYGYQLKQAITGIGAGQLTGAGFNQGVQVQSGKVPEAHTDFIFAVIGEDFGFIGASILITLYFILIYRIIAIALRSNSLFGVYICIGAVGLFGFQVFQNIAMTVGLMPITGLPLPLISYGGSALLTNFIALGLVLSVQIRSRDYMFSDNN</sequence>
<evidence type="ECO:0000256" key="9">
    <source>
        <dbReference type="ARBA" id="ARBA00023136"/>
    </source>
</evidence>
<organism evidence="12 13">
    <name type="scientific">Ornithinibacillus caprae</name>
    <dbReference type="NCBI Taxonomy" id="2678566"/>
    <lineage>
        <taxon>Bacteria</taxon>
        <taxon>Bacillati</taxon>
        <taxon>Bacillota</taxon>
        <taxon>Bacilli</taxon>
        <taxon>Bacillales</taxon>
        <taxon>Bacillaceae</taxon>
        <taxon>Ornithinibacillus</taxon>
    </lineage>
</organism>
<feature type="transmembrane region" description="Helical" evidence="11">
    <location>
        <begin position="7"/>
        <end position="27"/>
    </location>
</feature>
<keyword evidence="4" id="KW-0808">Transferase</keyword>
<dbReference type="PROSITE" id="PS00428">
    <property type="entry name" value="FTSW_RODA_SPOVE"/>
    <property type="match status" value="1"/>
</dbReference>
<evidence type="ECO:0000256" key="4">
    <source>
        <dbReference type="ARBA" id="ARBA00022679"/>
    </source>
</evidence>
<dbReference type="GO" id="GO:0015648">
    <property type="term" value="F:lipid-linked peptidoglycan transporter activity"/>
    <property type="evidence" value="ECO:0007669"/>
    <property type="project" value="TreeGrafter"/>
</dbReference>
<dbReference type="GO" id="GO:0051301">
    <property type="term" value="P:cell division"/>
    <property type="evidence" value="ECO:0007669"/>
    <property type="project" value="InterPro"/>
</dbReference>
<name>A0A6N8FMH9_9BACI</name>
<evidence type="ECO:0000256" key="10">
    <source>
        <dbReference type="ARBA" id="ARBA00023316"/>
    </source>
</evidence>
<dbReference type="GO" id="GO:0005886">
    <property type="term" value="C:plasma membrane"/>
    <property type="evidence" value="ECO:0007669"/>
    <property type="project" value="TreeGrafter"/>
</dbReference>